<sequence>MKDAIELEFKEFLVTGLALPDGTSFAAMVIVRLPSGDRVVSGLLGRFDTRHQAQWSAIEHGLNEIERFLTFRGGLNAA</sequence>
<evidence type="ECO:0000313" key="4">
    <source>
        <dbReference type="Proteomes" id="UP000597138"/>
    </source>
</evidence>
<proteinExistence type="predicted"/>
<dbReference type="Proteomes" id="UP000597138">
    <property type="component" value="Unassembled WGS sequence"/>
</dbReference>
<keyword evidence="4" id="KW-1185">Reference proteome</keyword>
<evidence type="ECO:0000313" key="3">
    <source>
        <dbReference type="Proteomes" id="UP000027439"/>
    </source>
</evidence>
<reference evidence="2 3" key="2">
    <citation type="submission" date="2014-03" db="EMBL/GenBank/DDBJ databases">
        <title>Draft Genome Sequences of Four Burkholderia Strains.</title>
        <authorList>
            <person name="Liu X.Y."/>
            <person name="Li C.X."/>
            <person name="Xu J.H."/>
        </authorList>
    </citation>
    <scope>NUCLEOTIDE SEQUENCE [LARGE SCALE GENOMIC DNA]</scope>
    <source>
        <strain evidence="2 3">R27</strain>
    </source>
</reference>
<evidence type="ECO:0000313" key="2">
    <source>
        <dbReference type="EMBL" id="KDR27225.1"/>
    </source>
</evidence>
<evidence type="ECO:0008006" key="5">
    <source>
        <dbReference type="Google" id="ProtNLM"/>
    </source>
</evidence>
<dbReference type="AlphaFoldDB" id="A0A069NFX5"/>
<dbReference type="Proteomes" id="UP000027439">
    <property type="component" value="Unassembled WGS sequence"/>
</dbReference>
<organism evidence="2 3">
    <name type="scientific">Caballeronia grimmiae</name>
    <dbReference type="NCBI Taxonomy" id="1071679"/>
    <lineage>
        <taxon>Bacteria</taxon>
        <taxon>Pseudomonadati</taxon>
        <taxon>Pseudomonadota</taxon>
        <taxon>Betaproteobacteria</taxon>
        <taxon>Burkholderiales</taxon>
        <taxon>Burkholderiaceae</taxon>
        <taxon>Caballeronia</taxon>
    </lineage>
</organism>
<accession>A0A069NFX5</accession>
<dbReference type="RefSeq" id="WP_035969921.1">
    <property type="nucleotide sequence ID" value="NZ_BMEG01000003.1"/>
</dbReference>
<comment type="caution">
    <text evidence="2">The sequence shown here is derived from an EMBL/GenBank/DDBJ whole genome shotgun (WGS) entry which is preliminary data.</text>
</comment>
<dbReference type="EMBL" id="BMEG01000003">
    <property type="protein sequence ID" value="GGD69878.1"/>
    <property type="molecule type" value="Genomic_DNA"/>
</dbReference>
<gene>
    <name evidence="2" type="ORF">BG57_23555</name>
    <name evidence="1" type="ORF">GCM10010985_25480</name>
</gene>
<dbReference type="EMBL" id="JFHE01000045">
    <property type="protein sequence ID" value="KDR27225.1"/>
    <property type="molecule type" value="Genomic_DNA"/>
</dbReference>
<reference evidence="1" key="4">
    <citation type="submission" date="2024-05" db="EMBL/GenBank/DDBJ databases">
        <authorList>
            <person name="Sun Q."/>
            <person name="Zhou Y."/>
        </authorList>
    </citation>
    <scope>NUCLEOTIDE SEQUENCE</scope>
    <source>
        <strain evidence="1">CGMCC 1.11013</strain>
    </source>
</reference>
<evidence type="ECO:0000313" key="1">
    <source>
        <dbReference type="EMBL" id="GGD69878.1"/>
    </source>
</evidence>
<protein>
    <recommendedName>
        <fullName evidence="5">Transcriptional regulator</fullName>
    </recommendedName>
</protein>
<reference evidence="1" key="1">
    <citation type="journal article" date="2014" name="Int. J. Syst. Evol. Microbiol.">
        <title>Complete genome of a new Firmicutes species belonging to the dominant human colonic microbiota ('Ruminococcus bicirculans') reveals two chromosomes and a selective capacity to utilize plant glucans.</title>
        <authorList>
            <consortium name="NISC Comparative Sequencing Program"/>
            <person name="Wegmann U."/>
            <person name="Louis P."/>
            <person name="Goesmann A."/>
            <person name="Henrissat B."/>
            <person name="Duncan S.H."/>
            <person name="Flint H.J."/>
        </authorList>
    </citation>
    <scope>NUCLEOTIDE SEQUENCE</scope>
    <source>
        <strain evidence="1">CGMCC 1.11013</strain>
    </source>
</reference>
<name>A0A069NFX5_9BURK</name>
<reference evidence="4" key="3">
    <citation type="journal article" date="2019" name="Int. J. Syst. Evol. Microbiol.">
        <title>The Global Catalogue of Microorganisms (GCM) 10K type strain sequencing project: providing services to taxonomists for standard genome sequencing and annotation.</title>
        <authorList>
            <consortium name="The Broad Institute Genomics Platform"/>
            <consortium name="The Broad Institute Genome Sequencing Center for Infectious Disease"/>
            <person name="Wu L."/>
            <person name="Ma J."/>
        </authorList>
    </citation>
    <scope>NUCLEOTIDE SEQUENCE [LARGE SCALE GENOMIC DNA]</scope>
    <source>
        <strain evidence="4">CGMCC 1.11013</strain>
    </source>
</reference>
<dbReference type="OrthoDB" id="9133930at2"/>